<keyword evidence="1" id="KW-0472">Membrane</keyword>
<sequence length="218" mass="22931">HLPKSFGGGALMAQERERGVGTGIVVGGIGGTVLGVTIAALMAARPAAAAPPEEKLDYLIEVLTTLVPVLAELSERQAILTDLLQQWLAAQGVPGIPGVEVSVRTAWVAKEPEEIFSKAILSAGTFYSDKMVDWTKSKRILFKVESSLNQAVNIQLIGNVQNSKELATDIGLALPCTANGNISVGPAWDDWHPYVGVRITVAVAPTAGILNISAVVQE</sequence>
<name>X1HP45_9ZZZZ</name>
<comment type="caution">
    <text evidence="2">The sequence shown here is derived from an EMBL/GenBank/DDBJ whole genome shotgun (WGS) entry which is preliminary data.</text>
</comment>
<reference evidence="2" key="1">
    <citation type="journal article" date="2014" name="Front. Microbiol.">
        <title>High frequency of phylogenetically diverse reductive dehalogenase-homologous genes in deep subseafloor sedimentary metagenomes.</title>
        <authorList>
            <person name="Kawai M."/>
            <person name="Futagami T."/>
            <person name="Toyoda A."/>
            <person name="Takaki Y."/>
            <person name="Nishi S."/>
            <person name="Hori S."/>
            <person name="Arai W."/>
            <person name="Tsubouchi T."/>
            <person name="Morono Y."/>
            <person name="Uchiyama I."/>
            <person name="Ito T."/>
            <person name="Fujiyama A."/>
            <person name="Inagaki F."/>
            <person name="Takami H."/>
        </authorList>
    </citation>
    <scope>NUCLEOTIDE SEQUENCE</scope>
    <source>
        <strain evidence="2">Expedition CK06-06</strain>
    </source>
</reference>
<keyword evidence="1" id="KW-0812">Transmembrane</keyword>
<dbReference type="EMBL" id="BARU01031136">
    <property type="protein sequence ID" value="GAH71262.1"/>
    <property type="molecule type" value="Genomic_DNA"/>
</dbReference>
<dbReference type="AlphaFoldDB" id="X1HP45"/>
<proteinExistence type="predicted"/>
<accession>X1HP45</accession>
<organism evidence="2">
    <name type="scientific">marine sediment metagenome</name>
    <dbReference type="NCBI Taxonomy" id="412755"/>
    <lineage>
        <taxon>unclassified sequences</taxon>
        <taxon>metagenomes</taxon>
        <taxon>ecological metagenomes</taxon>
    </lineage>
</organism>
<gene>
    <name evidence="2" type="ORF">S03H2_49290</name>
</gene>
<evidence type="ECO:0000256" key="1">
    <source>
        <dbReference type="SAM" id="Phobius"/>
    </source>
</evidence>
<feature type="transmembrane region" description="Helical" evidence="1">
    <location>
        <begin position="20"/>
        <end position="44"/>
    </location>
</feature>
<feature type="non-terminal residue" evidence="2">
    <location>
        <position position="1"/>
    </location>
</feature>
<protein>
    <submittedName>
        <fullName evidence="2">Uncharacterized protein</fullName>
    </submittedName>
</protein>
<evidence type="ECO:0000313" key="2">
    <source>
        <dbReference type="EMBL" id="GAH71262.1"/>
    </source>
</evidence>
<keyword evidence="1" id="KW-1133">Transmembrane helix</keyword>